<evidence type="ECO:0000313" key="2">
    <source>
        <dbReference type="Proteomes" id="UP001140096"/>
    </source>
</evidence>
<comment type="caution">
    <text evidence="1">The sequence shown here is derived from an EMBL/GenBank/DDBJ whole genome shotgun (WGS) entry which is preliminary data.</text>
</comment>
<reference evidence="1" key="1">
    <citation type="submission" date="2022-07" db="EMBL/GenBank/DDBJ databases">
        <title>Phylogenomic reconstructions and comparative analyses of Kickxellomycotina fungi.</title>
        <authorList>
            <person name="Reynolds N.K."/>
            <person name="Stajich J.E."/>
            <person name="Barry K."/>
            <person name="Grigoriev I.V."/>
            <person name="Crous P."/>
            <person name="Smith M.E."/>
        </authorList>
    </citation>
    <scope>NUCLEOTIDE SEQUENCE</scope>
    <source>
        <strain evidence="1">CBS 102833</strain>
    </source>
</reference>
<evidence type="ECO:0000313" key="1">
    <source>
        <dbReference type="EMBL" id="KAJ2793445.1"/>
    </source>
</evidence>
<proteinExistence type="predicted"/>
<keyword evidence="2" id="KW-1185">Reference proteome</keyword>
<sequence length="255" mass="27601">RNAKAKDGEAAEGGWSSRRMVLSRVRSVQGHSTHHPSKGPRSLIRRAFRPSLNDLKRHFAERDEYVGEIHVPIDATVSTGDIIEMRQTVAVNSATQYGVAIAIGGVVQKTTGRFHFNYVSATRDVLGGREARLGFVAKGLLFDKKLLLRSGVTGDNIKRILAYAKELREYEAEHGEHVLTSSYDAMQLQRTFSTDQFSGLVDKDIGIGASVALPTAQTDDLLPDYQAQDALDGVTVGAGSSGASADSEESISDLL</sequence>
<gene>
    <name evidence="1" type="ORF">H4S07_007049</name>
</gene>
<dbReference type="EMBL" id="JANBUP010004701">
    <property type="protein sequence ID" value="KAJ2793445.1"/>
    <property type="molecule type" value="Genomic_DNA"/>
</dbReference>
<name>A0ACC1KQK6_9FUNG</name>
<organism evidence="1 2">
    <name type="scientific">Coemansia furcata</name>
    <dbReference type="NCBI Taxonomy" id="417177"/>
    <lineage>
        <taxon>Eukaryota</taxon>
        <taxon>Fungi</taxon>
        <taxon>Fungi incertae sedis</taxon>
        <taxon>Zoopagomycota</taxon>
        <taxon>Kickxellomycotina</taxon>
        <taxon>Kickxellomycetes</taxon>
        <taxon>Kickxellales</taxon>
        <taxon>Kickxellaceae</taxon>
        <taxon>Coemansia</taxon>
    </lineage>
</organism>
<accession>A0ACC1KQK6</accession>
<feature type="non-terminal residue" evidence="1">
    <location>
        <position position="255"/>
    </location>
</feature>
<dbReference type="Proteomes" id="UP001140096">
    <property type="component" value="Unassembled WGS sequence"/>
</dbReference>
<protein>
    <submittedName>
        <fullName evidence="1">Uncharacterized protein</fullName>
    </submittedName>
</protein>
<feature type="non-terminal residue" evidence="1">
    <location>
        <position position="1"/>
    </location>
</feature>